<keyword evidence="4 6" id="KW-1133">Transmembrane helix</keyword>
<keyword evidence="5 6" id="KW-0472">Membrane</keyword>
<dbReference type="Pfam" id="PF00420">
    <property type="entry name" value="Oxidored_q2"/>
    <property type="match status" value="1"/>
</dbReference>
<dbReference type="EMBL" id="FRAR01000007">
    <property type="protein sequence ID" value="SHK13182.1"/>
    <property type="molecule type" value="Genomic_DNA"/>
</dbReference>
<sequence length="213" mass="23022">MVDLFALIFLVASLFMLAGRSITNTITLLTVQALALCLIAFYLGLSTQETNWHMVIVGGLTLVVKVIILPWVFYKLVYKVNLHREVSLSVGLVSSILIGLLLIGLAYGYIVPVLLKDIPVGGHLISAALAGILLGCFFMISRRSALSQLIGVVAMENGLFLCGVAVTGGMPLIIELGIFFDILVGALVMALMTYQINDTFETIDTKFLNKLKG</sequence>
<dbReference type="PANTHER" id="PTHR38601:SF1">
    <property type="entry name" value="HYDROGENASE-4 COMPONENT E"/>
    <property type="match status" value="1"/>
</dbReference>
<dbReference type="Proteomes" id="UP000183997">
    <property type="component" value="Unassembled WGS sequence"/>
</dbReference>
<dbReference type="AlphaFoldDB" id="A0A1M6PZ50"/>
<feature type="transmembrane region" description="Helical" evidence="6">
    <location>
        <begin position="52"/>
        <end position="74"/>
    </location>
</feature>
<dbReference type="InterPro" id="IPR038730">
    <property type="entry name" value="HyfE-like"/>
</dbReference>
<evidence type="ECO:0000256" key="1">
    <source>
        <dbReference type="ARBA" id="ARBA00004651"/>
    </source>
</evidence>
<reference evidence="8" key="1">
    <citation type="submission" date="2016-11" db="EMBL/GenBank/DDBJ databases">
        <authorList>
            <person name="Varghese N."/>
            <person name="Submissions S."/>
        </authorList>
    </citation>
    <scope>NUCLEOTIDE SEQUENCE [LARGE SCALE GENOMIC DNA]</scope>
    <source>
        <strain evidence="8">DSM 10349</strain>
    </source>
</reference>
<dbReference type="GO" id="GO:0005886">
    <property type="term" value="C:plasma membrane"/>
    <property type="evidence" value="ECO:0007669"/>
    <property type="project" value="UniProtKB-SubCell"/>
</dbReference>
<evidence type="ECO:0000256" key="6">
    <source>
        <dbReference type="SAM" id="Phobius"/>
    </source>
</evidence>
<feature type="transmembrane region" description="Helical" evidence="6">
    <location>
        <begin position="29"/>
        <end position="45"/>
    </location>
</feature>
<evidence type="ECO:0000256" key="5">
    <source>
        <dbReference type="ARBA" id="ARBA00023136"/>
    </source>
</evidence>
<proteinExistence type="predicted"/>
<feature type="transmembrane region" description="Helical" evidence="6">
    <location>
        <begin position="122"/>
        <end position="140"/>
    </location>
</feature>
<evidence type="ECO:0000256" key="3">
    <source>
        <dbReference type="ARBA" id="ARBA00022692"/>
    </source>
</evidence>
<dbReference type="PANTHER" id="PTHR38601">
    <property type="entry name" value="HYDROGENASE-4 COMPONENT E"/>
    <property type="match status" value="1"/>
</dbReference>
<comment type="subcellular location">
    <subcellularLocation>
        <location evidence="1">Cell membrane</location>
        <topology evidence="1">Multi-pass membrane protein</topology>
    </subcellularLocation>
</comment>
<accession>A0A1M6PZ50</accession>
<dbReference type="RefSeq" id="WP_238456706.1">
    <property type="nucleotide sequence ID" value="NZ_FRAR01000007.1"/>
</dbReference>
<dbReference type="Gene3D" id="1.10.287.3510">
    <property type="match status" value="1"/>
</dbReference>
<evidence type="ECO:0000313" key="8">
    <source>
        <dbReference type="Proteomes" id="UP000183997"/>
    </source>
</evidence>
<dbReference type="InterPro" id="IPR039428">
    <property type="entry name" value="NUOK/Mnh_C1-like"/>
</dbReference>
<feature type="transmembrane region" description="Helical" evidence="6">
    <location>
        <begin position="178"/>
        <end position="196"/>
    </location>
</feature>
<keyword evidence="8" id="KW-1185">Reference proteome</keyword>
<feature type="transmembrane region" description="Helical" evidence="6">
    <location>
        <begin position="86"/>
        <end position="110"/>
    </location>
</feature>
<dbReference type="STRING" id="1121421.SAMN02745123_00805"/>
<evidence type="ECO:0000256" key="2">
    <source>
        <dbReference type="ARBA" id="ARBA00022475"/>
    </source>
</evidence>
<keyword evidence="2" id="KW-1003">Cell membrane</keyword>
<evidence type="ECO:0000313" key="7">
    <source>
        <dbReference type="EMBL" id="SHK13182.1"/>
    </source>
</evidence>
<name>A0A1M6PZ50_9FIRM</name>
<evidence type="ECO:0000256" key="4">
    <source>
        <dbReference type="ARBA" id="ARBA00022989"/>
    </source>
</evidence>
<protein>
    <submittedName>
        <fullName evidence="7">Hydrogenase-4 component E</fullName>
    </submittedName>
</protein>
<organism evidence="7 8">
    <name type="scientific">Desulforamulus aeronauticus DSM 10349</name>
    <dbReference type="NCBI Taxonomy" id="1121421"/>
    <lineage>
        <taxon>Bacteria</taxon>
        <taxon>Bacillati</taxon>
        <taxon>Bacillota</taxon>
        <taxon>Clostridia</taxon>
        <taxon>Eubacteriales</taxon>
        <taxon>Peptococcaceae</taxon>
        <taxon>Desulforamulus</taxon>
    </lineage>
</organism>
<gene>
    <name evidence="7" type="ORF">SAMN02745123_00805</name>
</gene>
<keyword evidence="3 6" id="KW-0812">Transmembrane</keyword>
<feature type="transmembrane region" description="Helical" evidence="6">
    <location>
        <begin position="146"/>
        <end position="166"/>
    </location>
</feature>